<keyword evidence="2" id="KW-0175">Coiled coil</keyword>
<dbReference type="Gene3D" id="2.40.50.100">
    <property type="match status" value="1"/>
</dbReference>
<keyword evidence="6" id="KW-1185">Reference proteome</keyword>
<dbReference type="EMBL" id="QKZL01000004">
    <property type="protein sequence ID" value="PZX17604.1"/>
    <property type="molecule type" value="Genomic_DNA"/>
</dbReference>
<dbReference type="InterPro" id="IPR058625">
    <property type="entry name" value="MdtA-like_BSH"/>
</dbReference>
<dbReference type="InterPro" id="IPR058792">
    <property type="entry name" value="Beta-barrel_RND_2"/>
</dbReference>
<sequence length="408" mass="42783">MRIVSLLTALIVAASLYLLVFERGRVQDFAGMDAAAAPEAAEAQAQATEDRRSVSVVAIVSEAREIDNMITLRGRTESRRQVDVMAETSGRIVSSPLSKGSFVEAGDLLCELDPGTREVALAEARARLSEARAQRPEAEARVVEAEARLKEARIEQNAASRLSEGGFASQTRVVSSDAAVESALAGIASAKSGVESVGAGVQAAEAAVAGAEAELERLRIHAPFAGLLESDTAELGALMQPGTHCATVIQLDPIKLVGFVPETAVDRVEVGAPAGARLASGQEVAGTVTFLSRAADPETRTFRTEIEVPNPDQRIRDGQTAEIAISGQGIAGHLLPQSALTLDDAGDLGVRLALPDDTARFAPVRLLRDAPEGVYVAGLDDRVRVIVVGQEYVNDGTPVDVTLREAAP</sequence>
<dbReference type="Gene3D" id="2.40.420.20">
    <property type="match status" value="1"/>
</dbReference>
<evidence type="ECO:0000313" key="6">
    <source>
        <dbReference type="Proteomes" id="UP000248916"/>
    </source>
</evidence>
<feature type="coiled-coil region" evidence="2">
    <location>
        <begin position="121"/>
        <end position="162"/>
    </location>
</feature>
<dbReference type="SUPFAM" id="SSF111369">
    <property type="entry name" value="HlyD-like secretion proteins"/>
    <property type="match status" value="1"/>
</dbReference>
<proteinExistence type="inferred from homology"/>
<dbReference type="InterPro" id="IPR006143">
    <property type="entry name" value="RND_pump_MFP"/>
</dbReference>
<evidence type="ECO:0000313" key="5">
    <source>
        <dbReference type="EMBL" id="PZX17604.1"/>
    </source>
</evidence>
<name>A0A2W7NLR9_9RHOB</name>
<feature type="domain" description="Multidrug resistance protein MdtA-like barrel-sandwich hybrid" evidence="3">
    <location>
        <begin position="80"/>
        <end position="249"/>
    </location>
</feature>
<reference evidence="5 6" key="1">
    <citation type="submission" date="2018-06" db="EMBL/GenBank/DDBJ databases">
        <title>Genomic Encyclopedia of Archaeal and Bacterial Type Strains, Phase II (KMG-II): from individual species to whole genera.</title>
        <authorList>
            <person name="Goeker M."/>
        </authorList>
    </citation>
    <scope>NUCLEOTIDE SEQUENCE [LARGE SCALE GENOMIC DNA]</scope>
    <source>
        <strain evidence="5 6">DSM 22009</strain>
    </source>
</reference>
<comment type="similarity">
    <text evidence="1">Belongs to the membrane fusion protein (MFP) (TC 8.A.1) family.</text>
</comment>
<dbReference type="Gene3D" id="2.40.30.170">
    <property type="match status" value="1"/>
</dbReference>
<dbReference type="Gene3D" id="1.10.287.470">
    <property type="entry name" value="Helix hairpin bin"/>
    <property type="match status" value="1"/>
</dbReference>
<dbReference type="PANTHER" id="PTHR30469">
    <property type="entry name" value="MULTIDRUG RESISTANCE PROTEIN MDTA"/>
    <property type="match status" value="1"/>
</dbReference>
<dbReference type="AlphaFoldDB" id="A0A2W7NLR9"/>
<feature type="domain" description="CusB-like beta-barrel" evidence="4">
    <location>
        <begin position="260"/>
        <end position="328"/>
    </location>
</feature>
<dbReference type="PANTHER" id="PTHR30469:SF29">
    <property type="entry name" value="BLR2860 PROTEIN"/>
    <property type="match status" value="1"/>
</dbReference>
<evidence type="ECO:0000259" key="4">
    <source>
        <dbReference type="Pfam" id="PF25954"/>
    </source>
</evidence>
<dbReference type="GO" id="GO:1990281">
    <property type="term" value="C:efflux pump complex"/>
    <property type="evidence" value="ECO:0007669"/>
    <property type="project" value="TreeGrafter"/>
</dbReference>
<evidence type="ECO:0000259" key="3">
    <source>
        <dbReference type="Pfam" id="PF25917"/>
    </source>
</evidence>
<comment type="caution">
    <text evidence="5">The sequence shown here is derived from an EMBL/GenBank/DDBJ whole genome shotgun (WGS) entry which is preliminary data.</text>
</comment>
<dbReference type="Pfam" id="PF25917">
    <property type="entry name" value="BSH_RND"/>
    <property type="match status" value="1"/>
</dbReference>
<evidence type="ECO:0000256" key="2">
    <source>
        <dbReference type="SAM" id="Coils"/>
    </source>
</evidence>
<organism evidence="5 6">
    <name type="scientific">Palleronia aestuarii</name>
    <dbReference type="NCBI Taxonomy" id="568105"/>
    <lineage>
        <taxon>Bacteria</taxon>
        <taxon>Pseudomonadati</taxon>
        <taxon>Pseudomonadota</taxon>
        <taxon>Alphaproteobacteria</taxon>
        <taxon>Rhodobacterales</taxon>
        <taxon>Roseobacteraceae</taxon>
        <taxon>Palleronia</taxon>
    </lineage>
</organism>
<dbReference type="RefSeq" id="WP_111536498.1">
    <property type="nucleotide sequence ID" value="NZ_QKZL01000004.1"/>
</dbReference>
<dbReference type="GO" id="GO:0015562">
    <property type="term" value="F:efflux transmembrane transporter activity"/>
    <property type="evidence" value="ECO:0007669"/>
    <property type="project" value="TreeGrafter"/>
</dbReference>
<dbReference type="OrthoDB" id="9806939at2"/>
<dbReference type="Proteomes" id="UP000248916">
    <property type="component" value="Unassembled WGS sequence"/>
</dbReference>
<protein>
    <submittedName>
        <fullName evidence="5">Multidrug efflux system membrane fusion protein</fullName>
    </submittedName>
</protein>
<dbReference type="NCBIfam" id="TIGR01730">
    <property type="entry name" value="RND_mfp"/>
    <property type="match status" value="1"/>
</dbReference>
<evidence type="ECO:0000256" key="1">
    <source>
        <dbReference type="ARBA" id="ARBA00009477"/>
    </source>
</evidence>
<accession>A0A2W7NLR9</accession>
<gene>
    <name evidence="5" type="ORF">LX81_01329</name>
</gene>
<dbReference type="Pfam" id="PF25954">
    <property type="entry name" value="Beta-barrel_RND_2"/>
    <property type="match status" value="1"/>
</dbReference>